<dbReference type="Proteomes" id="UP000051084">
    <property type="component" value="Unassembled WGS sequence"/>
</dbReference>
<dbReference type="Gene3D" id="1.20.272.10">
    <property type="match status" value="1"/>
</dbReference>
<organism evidence="11 12">
    <name type="scientific">Limosilactobacillus equigenerosi DSM 18793 = JCM 14505</name>
    <dbReference type="NCBI Taxonomy" id="1423742"/>
    <lineage>
        <taxon>Bacteria</taxon>
        <taxon>Bacillati</taxon>
        <taxon>Bacillota</taxon>
        <taxon>Bacilli</taxon>
        <taxon>Lactobacillales</taxon>
        <taxon>Lactobacillaceae</taxon>
        <taxon>Limosilactobacillus</taxon>
    </lineage>
</organism>
<dbReference type="InterPro" id="IPR048466">
    <property type="entry name" value="DNA_pol3_delta-like_C"/>
</dbReference>
<evidence type="ECO:0000256" key="4">
    <source>
        <dbReference type="ARBA" id="ARBA00022695"/>
    </source>
</evidence>
<name>A0A0R1UT67_9LACO</name>
<dbReference type="Pfam" id="PF21694">
    <property type="entry name" value="DNA_pol3_delta_C"/>
    <property type="match status" value="1"/>
</dbReference>
<evidence type="ECO:0000313" key="12">
    <source>
        <dbReference type="Proteomes" id="UP000051084"/>
    </source>
</evidence>
<dbReference type="PATRIC" id="fig|1423742.4.peg.699"/>
<comment type="caution">
    <text evidence="11">The sequence shown here is derived from an EMBL/GenBank/DDBJ whole genome shotgun (WGS) entry which is preliminary data.</text>
</comment>
<evidence type="ECO:0000259" key="9">
    <source>
        <dbReference type="Pfam" id="PF06144"/>
    </source>
</evidence>
<accession>A0A0R1UT67</accession>
<dbReference type="STRING" id="417373.GCA_001570685_01094"/>
<evidence type="ECO:0000256" key="3">
    <source>
        <dbReference type="ARBA" id="ARBA00022679"/>
    </source>
</evidence>
<dbReference type="EC" id="2.7.7.7" evidence="1"/>
<protein>
    <recommendedName>
        <fullName evidence="2">DNA polymerase III subunit delta</fullName>
        <ecNumber evidence="1">2.7.7.7</ecNumber>
    </recommendedName>
</protein>
<gene>
    <name evidence="11" type="ORF">FC21_GL000669</name>
</gene>
<proteinExistence type="inferred from homology"/>
<feature type="domain" description="DNA polymerase III delta N-terminal" evidence="9">
    <location>
        <begin position="19"/>
        <end position="143"/>
    </location>
</feature>
<dbReference type="InterPro" id="IPR027417">
    <property type="entry name" value="P-loop_NTPase"/>
</dbReference>
<dbReference type="PANTHER" id="PTHR34388:SF1">
    <property type="entry name" value="DNA POLYMERASE III SUBUNIT DELTA"/>
    <property type="match status" value="1"/>
</dbReference>
<dbReference type="PANTHER" id="PTHR34388">
    <property type="entry name" value="DNA POLYMERASE III SUBUNIT DELTA"/>
    <property type="match status" value="1"/>
</dbReference>
<dbReference type="Gene3D" id="3.40.50.300">
    <property type="entry name" value="P-loop containing nucleotide triphosphate hydrolases"/>
    <property type="match status" value="1"/>
</dbReference>
<evidence type="ECO:0000256" key="1">
    <source>
        <dbReference type="ARBA" id="ARBA00012417"/>
    </source>
</evidence>
<evidence type="ECO:0000256" key="7">
    <source>
        <dbReference type="ARBA" id="ARBA00034754"/>
    </source>
</evidence>
<keyword evidence="3" id="KW-0808">Transferase</keyword>
<dbReference type="AlphaFoldDB" id="A0A0R1UT67"/>
<evidence type="ECO:0000256" key="5">
    <source>
        <dbReference type="ARBA" id="ARBA00022705"/>
    </source>
</evidence>
<evidence type="ECO:0000313" key="11">
    <source>
        <dbReference type="EMBL" id="KRL95972.1"/>
    </source>
</evidence>
<evidence type="ECO:0000256" key="6">
    <source>
        <dbReference type="ARBA" id="ARBA00022932"/>
    </source>
</evidence>
<dbReference type="Gene3D" id="1.10.8.60">
    <property type="match status" value="1"/>
</dbReference>
<dbReference type="GO" id="GO:0003677">
    <property type="term" value="F:DNA binding"/>
    <property type="evidence" value="ECO:0007669"/>
    <property type="project" value="InterPro"/>
</dbReference>
<dbReference type="GO" id="GO:0003887">
    <property type="term" value="F:DNA-directed DNA polymerase activity"/>
    <property type="evidence" value="ECO:0007669"/>
    <property type="project" value="UniProtKB-KW"/>
</dbReference>
<comment type="similarity">
    <text evidence="7">Belongs to the DNA polymerase HolA subunit family.</text>
</comment>
<dbReference type="OrthoDB" id="9775929at2"/>
<evidence type="ECO:0000256" key="2">
    <source>
        <dbReference type="ARBA" id="ARBA00017703"/>
    </source>
</evidence>
<evidence type="ECO:0000256" key="8">
    <source>
        <dbReference type="ARBA" id="ARBA00049244"/>
    </source>
</evidence>
<dbReference type="EMBL" id="AZGC01000014">
    <property type="protein sequence ID" value="KRL95972.1"/>
    <property type="molecule type" value="Genomic_DNA"/>
</dbReference>
<sequence>MDIPTLKQQLKTASTAQVYLVLGTQSELQNEARQAFLTLIPEEERVMNVASFDLEETPLATALADAKAAPFFGERRLVFLQKPSFLTGSTSRGSLKQDPALLQDYLAHPELNTTLVLLAPYEKLDGRKAVTKALKKVAVEVSAAPLAERQARLAIEQRAQVQGFHFESGAMDELVKRTNADYGQMMNYLSSLLLYAHDEEVITKAAVAGLVPQSLDENVFDLVQAVLQRRQGQAMDLYQQLIAAQQQPLQINAVLVSQFRLLIQVKILAQRGLSESTITKQLKVHPYRVKLALQTVRQYQLAALFKAQMGLVTTEQQLKSTTRDPELLFQMFLLQFSRQAQ</sequence>
<evidence type="ECO:0000259" key="10">
    <source>
        <dbReference type="Pfam" id="PF21694"/>
    </source>
</evidence>
<keyword evidence="6" id="KW-0239">DNA-directed DNA polymerase</keyword>
<reference evidence="11 12" key="1">
    <citation type="journal article" date="2015" name="Genome Announc.">
        <title>Expanding the biotechnology potential of lactobacilli through comparative genomics of 213 strains and associated genera.</title>
        <authorList>
            <person name="Sun Z."/>
            <person name="Harris H.M."/>
            <person name="McCann A."/>
            <person name="Guo C."/>
            <person name="Argimon S."/>
            <person name="Zhang W."/>
            <person name="Yang X."/>
            <person name="Jeffery I.B."/>
            <person name="Cooney J.C."/>
            <person name="Kagawa T.F."/>
            <person name="Liu W."/>
            <person name="Song Y."/>
            <person name="Salvetti E."/>
            <person name="Wrobel A."/>
            <person name="Rasinkangas P."/>
            <person name="Parkhill J."/>
            <person name="Rea M.C."/>
            <person name="O'Sullivan O."/>
            <person name="Ritari J."/>
            <person name="Douillard F.P."/>
            <person name="Paul Ross R."/>
            <person name="Yang R."/>
            <person name="Briner A.E."/>
            <person name="Felis G.E."/>
            <person name="de Vos W.M."/>
            <person name="Barrangou R."/>
            <person name="Klaenhammer T.R."/>
            <person name="Caufield P.W."/>
            <person name="Cui Y."/>
            <person name="Zhang H."/>
            <person name="O'Toole P.W."/>
        </authorList>
    </citation>
    <scope>NUCLEOTIDE SEQUENCE [LARGE SCALE GENOMIC DNA]</scope>
    <source>
        <strain evidence="11 12">DSM 18793</strain>
    </source>
</reference>
<dbReference type="NCBIfam" id="TIGR01128">
    <property type="entry name" value="holA"/>
    <property type="match status" value="1"/>
</dbReference>
<dbReference type="InterPro" id="IPR010372">
    <property type="entry name" value="DNA_pol3_delta_N"/>
</dbReference>
<keyword evidence="4" id="KW-0548">Nucleotidyltransferase</keyword>
<dbReference type="GO" id="GO:0006261">
    <property type="term" value="P:DNA-templated DNA replication"/>
    <property type="evidence" value="ECO:0007669"/>
    <property type="project" value="TreeGrafter"/>
</dbReference>
<dbReference type="RefSeq" id="WP_056995353.1">
    <property type="nucleotide sequence ID" value="NZ_AZGC01000014.1"/>
</dbReference>
<dbReference type="InterPro" id="IPR008921">
    <property type="entry name" value="DNA_pol3_clamp-load_cplx_C"/>
</dbReference>
<feature type="domain" description="DNA polymerase III delta subunit-like C-terminal" evidence="10">
    <location>
        <begin position="217"/>
        <end position="336"/>
    </location>
</feature>
<keyword evidence="12" id="KW-1185">Reference proteome</keyword>
<keyword evidence="5" id="KW-0235">DNA replication</keyword>
<dbReference type="Pfam" id="PF06144">
    <property type="entry name" value="DNA_pol3_delta"/>
    <property type="match status" value="1"/>
</dbReference>
<dbReference type="GO" id="GO:0009360">
    <property type="term" value="C:DNA polymerase III complex"/>
    <property type="evidence" value="ECO:0007669"/>
    <property type="project" value="InterPro"/>
</dbReference>
<dbReference type="InterPro" id="IPR005790">
    <property type="entry name" value="DNA_polIII_delta"/>
</dbReference>
<dbReference type="SUPFAM" id="SSF48019">
    <property type="entry name" value="post-AAA+ oligomerization domain-like"/>
    <property type="match status" value="1"/>
</dbReference>
<dbReference type="SUPFAM" id="SSF52540">
    <property type="entry name" value="P-loop containing nucleoside triphosphate hydrolases"/>
    <property type="match status" value="1"/>
</dbReference>
<comment type="catalytic activity">
    <reaction evidence="8">
        <text>DNA(n) + a 2'-deoxyribonucleoside 5'-triphosphate = DNA(n+1) + diphosphate</text>
        <dbReference type="Rhea" id="RHEA:22508"/>
        <dbReference type="Rhea" id="RHEA-COMP:17339"/>
        <dbReference type="Rhea" id="RHEA-COMP:17340"/>
        <dbReference type="ChEBI" id="CHEBI:33019"/>
        <dbReference type="ChEBI" id="CHEBI:61560"/>
        <dbReference type="ChEBI" id="CHEBI:173112"/>
        <dbReference type="EC" id="2.7.7.7"/>
    </reaction>
</comment>